<dbReference type="GeneID" id="13884925"/>
<evidence type="ECO:0008006" key="3">
    <source>
        <dbReference type="Google" id="ProtNLM"/>
    </source>
</evidence>
<dbReference type="Pfam" id="PF00300">
    <property type="entry name" value="His_Phos_1"/>
    <property type="match status" value="1"/>
</dbReference>
<name>H2AQV0_KAZAF</name>
<dbReference type="AlphaFoldDB" id="H2AQV0"/>
<protein>
    <recommendedName>
        <fullName evidence="3">Transcription factor TFIIIC triple barrel domain-containing protein</fullName>
    </recommendedName>
</protein>
<dbReference type="InterPro" id="IPR013078">
    <property type="entry name" value="His_Pase_superF_clade-1"/>
</dbReference>
<dbReference type="FunCoup" id="H2AQV0">
    <property type="interactions" value="38"/>
</dbReference>
<dbReference type="SUPFAM" id="SSF53254">
    <property type="entry name" value="Phosphoglycerate mutase-like"/>
    <property type="match status" value="1"/>
</dbReference>
<dbReference type="Gene3D" id="3.40.50.1240">
    <property type="entry name" value="Phosphoglycerate mutase-like"/>
    <property type="match status" value="1"/>
</dbReference>
<dbReference type="OrthoDB" id="414418at2759"/>
<dbReference type="PANTHER" id="PTHR16469">
    <property type="entry name" value="UBIQUITIN-ASSOCIATED AND SH3 DOMAIN-CONTAINING BA-RELATED"/>
    <property type="match status" value="1"/>
</dbReference>
<dbReference type="GO" id="GO:0016791">
    <property type="term" value="F:phosphatase activity"/>
    <property type="evidence" value="ECO:0007669"/>
    <property type="project" value="UniProtKB-ARBA"/>
</dbReference>
<dbReference type="CDD" id="cd07067">
    <property type="entry name" value="HP_PGM_like"/>
    <property type="match status" value="1"/>
</dbReference>
<dbReference type="FunFam" id="3.40.50.1240:FF:000034">
    <property type="entry name" value="Transcription factor TFIIIC subunit"/>
    <property type="match status" value="1"/>
</dbReference>
<dbReference type="STRING" id="1071382.H2AQV0"/>
<dbReference type="KEGG" id="kaf:KAFR_0B04530"/>
<accession>H2AQV0</accession>
<proteinExistence type="predicted"/>
<dbReference type="InterPro" id="IPR029033">
    <property type="entry name" value="His_PPase_superfam"/>
</dbReference>
<dbReference type="PIRSF" id="PIRSF036802">
    <property type="entry name" value="Tau55_TFC7"/>
    <property type="match status" value="1"/>
</dbReference>
<evidence type="ECO:0000313" key="2">
    <source>
        <dbReference type="Proteomes" id="UP000005220"/>
    </source>
</evidence>
<dbReference type="EMBL" id="HE650822">
    <property type="protein sequence ID" value="CCF56750.1"/>
    <property type="molecule type" value="Genomic_DNA"/>
</dbReference>
<dbReference type="Proteomes" id="UP000005220">
    <property type="component" value="Chromosome 2"/>
</dbReference>
<gene>
    <name evidence="1" type="primary">KAFR0B04530</name>
    <name evidence="1" type="ORF">KAFR_0B04530</name>
</gene>
<sequence length="264" mass="29990">MTIETIYIARHGYRSNWLPYGPYPAPPTGIDSDVPLAEHGRDQAVELANFIKTLENKPEIIFTSPFYRCLETSEPIQEALNVPIYTDRGIGEWYKPDRDIIPVPATDKQLLKFFPWINVNWEDTLIPSDKGETEADVFDRCSEFLPKFIKRLESTFPKVSTILLVTHAATKAALGMNLLKFPNARVPIDGKGTVIRNASCSLDEYTRVNDDTWDIVMNGNTLFLKNGEEMNWSFMNLLEAGSDADIKARQLEEMERKKAAARTN</sequence>
<dbReference type="HOGENOM" id="CLU_042838_0_0_1"/>
<dbReference type="eggNOG" id="ENOG502RYP8">
    <property type="taxonomic scope" value="Eukaryota"/>
</dbReference>
<organism evidence="1 2">
    <name type="scientific">Kazachstania africana (strain ATCC 22294 / BCRC 22015 / CBS 2517 / CECT 1963 / NBRC 1671 / NRRL Y-8276)</name>
    <name type="common">Yeast</name>
    <name type="synonym">Kluyveromyces africanus</name>
    <dbReference type="NCBI Taxonomy" id="1071382"/>
    <lineage>
        <taxon>Eukaryota</taxon>
        <taxon>Fungi</taxon>
        <taxon>Dikarya</taxon>
        <taxon>Ascomycota</taxon>
        <taxon>Saccharomycotina</taxon>
        <taxon>Saccharomycetes</taxon>
        <taxon>Saccharomycetales</taxon>
        <taxon>Saccharomycetaceae</taxon>
        <taxon>Kazachstania</taxon>
    </lineage>
</organism>
<dbReference type="InParanoid" id="H2AQV0"/>
<dbReference type="InterPro" id="IPR014623">
    <property type="entry name" value="Tfc7/tau55"/>
</dbReference>
<dbReference type="RefSeq" id="XP_003955885.1">
    <property type="nucleotide sequence ID" value="XM_003955836.1"/>
</dbReference>
<dbReference type="InterPro" id="IPR051710">
    <property type="entry name" value="Phosphatase_SH3-domain"/>
</dbReference>
<dbReference type="PANTHER" id="PTHR16469:SF51">
    <property type="entry name" value="TRANSCRIPTION FACTOR TAU 55 KDA SUBUNIT"/>
    <property type="match status" value="1"/>
</dbReference>
<evidence type="ECO:0000313" key="1">
    <source>
        <dbReference type="EMBL" id="CCF56750.1"/>
    </source>
</evidence>
<dbReference type="SMART" id="SM00855">
    <property type="entry name" value="PGAM"/>
    <property type="match status" value="1"/>
</dbReference>
<keyword evidence="2" id="KW-1185">Reference proteome</keyword>
<reference evidence="1 2" key="1">
    <citation type="journal article" date="2011" name="Proc. Natl. Acad. Sci. U.S.A.">
        <title>Evolutionary erosion of yeast sex chromosomes by mating-type switching accidents.</title>
        <authorList>
            <person name="Gordon J.L."/>
            <person name="Armisen D."/>
            <person name="Proux-Wera E."/>
            <person name="Oheigeartaigh S.S."/>
            <person name="Byrne K.P."/>
            <person name="Wolfe K.H."/>
        </authorList>
    </citation>
    <scope>NUCLEOTIDE SEQUENCE [LARGE SCALE GENOMIC DNA]</scope>
    <source>
        <strain evidence="2">ATCC 22294 / BCRC 22015 / CBS 2517 / CECT 1963 / NBRC 1671 / NRRL Y-8276</strain>
    </source>
</reference>